<feature type="transmembrane region" description="Helical" evidence="5">
    <location>
        <begin position="178"/>
        <end position="195"/>
    </location>
</feature>
<feature type="transmembrane region" description="Helical" evidence="5">
    <location>
        <begin position="144"/>
        <end position="166"/>
    </location>
</feature>
<feature type="transmembrane region" description="Helical" evidence="5">
    <location>
        <begin position="251"/>
        <end position="275"/>
    </location>
</feature>
<dbReference type="Pfam" id="PF00002">
    <property type="entry name" value="7tm_2"/>
    <property type="match status" value="1"/>
</dbReference>
<evidence type="ECO:0000256" key="5">
    <source>
        <dbReference type="SAM" id="Phobius"/>
    </source>
</evidence>
<feature type="transmembrane region" description="Helical" evidence="5">
    <location>
        <begin position="215"/>
        <end position="239"/>
    </location>
</feature>
<evidence type="ECO:0000256" key="4">
    <source>
        <dbReference type="ARBA" id="ARBA00023136"/>
    </source>
</evidence>
<dbReference type="PANTHER" id="PTHR46953:SF1">
    <property type="entry name" value="G-PROTEIN COUPLED RECEPTOR MTH-LIKE 1-RELATED"/>
    <property type="match status" value="1"/>
</dbReference>
<dbReference type="OrthoDB" id="6082634at2759"/>
<keyword evidence="2 5" id="KW-0812">Transmembrane</keyword>
<comment type="subcellular location">
    <subcellularLocation>
        <location evidence="1">Membrane</location>
        <topology evidence="1">Multi-pass membrane protein</topology>
    </subcellularLocation>
</comment>
<evidence type="ECO:0000256" key="3">
    <source>
        <dbReference type="ARBA" id="ARBA00022989"/>
    </source>
</evidence>
<feature type="transmembrane region" description="Helical" evidence="5">
    <location>
        <begin position="342"/>
        <end position="365"/>
    </location>
</feature>
<dbReference type="GO" id="GO:0007166">
    <property type="term" value="P:cell surface receptor signaling pathway"/>
    <property type="evidence" value="ECO:0007669"/>
    <property type="project" value="InterPro"/>
</dbReference>
<proteinExistence type="predicted"/>
<dbReference type="KEGG" id="dqu:106742515"/>
<protein>
    <submittedName>
        <fullName evidence="8">G-protein coupled receptor Mth2-like isoform X1</fullName>
    </submittedName>
</protein>
<name>A0A6P3WY04_DINQU</name>
<dbReference type="AlphaFoldDB" id="A0A6P3WY04"/>
<keyword evidence="4 5" id="KW-0472">Membrane</keyword>
<evidence type="ECO:0000256" key="2">
    <source>
        <dbReference type="ARBA" id="ARBA00022692"/>
    </source>
</evidence>
<evidence type="ECO:0000259" key="6">
    <source>
        <dbReference type="PROSITE" id="PS50261"/>
    </source>
</evidence>
<keyword evidence="3 5" id="KW-1133">Transmembrane helix</keyword>
<evidence type="ECO:0000313" key="8">
    <source>
        <dbReference type="RefSeq" id="XP_014471003.1"/>
    </source>
</evidence>
<dbReference type="InterPro" id="IPR000832">
    <property type="entry name" value="GPCR_2_secretin-like"/>
</dbReference>
<gene>
    <name evidence="8" type="primary">LOC106742515</name>
</gene>
<dbReference type="GeneID" id="106742515"/>
<accession>A0A6P3WY04</accession>
<dbReference type="Proteomes" id="UP000515204">
    <property type="component" value="Unplaced"/>
</dbReference>
<dbReference type="InterPro" id="IPR052808">
    <property type="entry name" value="GPCR_Mth-like"/>
</dbReference>
<keyword evidence="7" id="KW-1185">Reference proteome</keyword>
<evidence type="ECO:0000256" key="1">
    <source>
        <dbReference type="ARBA" id="ARBA00004141"/>
    </source>
</evidence>
<dbReference type="RefSeq" id="XP_014471003.1">
    <property type="nucleotide sequence ID" value="XM_014615517.1"/>
</dbReference>
<feature type="transmembrane region" description="Helical" evidence="5">
    <location>
        <begin position="21"/>
        <end position="42"/>
    </location>
</feature>
<feature type="transmembrane region" description="Helical" evidence="5">
    <location>
        <begin position="377"/>
        <end position="394"/>
    </location>
</feature>
<dbReference type="GO" id="GO:0004930">
    <property type="term" value="F:G protein-coupled receptor activity"/>
    <property type="evidence" value="ECO:0007669"/>
    <property type="project" value="InterPro"/>
</dbReference>
<dbReference type="PROSITE" id="PS50261">
    <property type="entry name" value="G_PROTEIN_RECEP_F2_4"/>
    <property type="match status" value="1"/>
</dbReference>
<evidence type="ECO:0000313" key="7">
    <source>
        <dbReference type="Proteomes" id="UP000515204"/>
    </source>
</evidence>
<dbReference type="GO" id="GO:0016020">
    <property type="term" value="C:membrane"/>
    <property type="evidence" value="ECO:0007669"/>
    <property type="project" value="UniProtKB-SubCell"/>
</dbReference>
<feature type="transmembrane region" description="Helical" evidence="5">
    <location>
        <begin position="300"/>
        <end position="321"/>
    </location>
</feature>
<reference evidence="8" key="1">
    <citation type="submission" date="2025-08" db="UniProtKB">
        <authorList>
            <consortium name="RefSeq"/>
        </authorList>
    </citation>
    <scope>IDENTIFICATION</scope>
</reference>
<dbReference type="CDD" id="cd15039">
    <property type="entry name" value="7tmB3_Methuselah-like"/>
    <property type="match status" value="1"/>
</dbReference>
<sequence>MEIRSRKIPTENGESREEHGGCLWLLWLGLFASLVSPSLSFVDTSCCPEGTVWERSANCSDGSRIQLDCPFGIFIIDPELSERDNFSIHHDDTTAWLHMHVDDLKIPADMFCVTKSKRISRNDIALTCFDEDLINDGSPMVWKNILVCIVSIISAIFLIATLAVYVILPELRELQDKAMMAAVTTLAVSYTVLSVQHLRPTMNGDYNICVTLGFILYFAFMSAFFWLNIVAFNVWRAVWFKNFRVREQSLFYSYCVWGWGGPACFLIAALTMHLIDGHHLKPGFGDASCWFGGARQTWAYFYGPVAILLTLNIIYLGLTSWRLWHQYRDYTGSKLRVLRFKCLLYIKLVLVMGITWIFEVISFAVDTNMDEFWIPTDLLNGLQGFVIFLLLVATRKRVRKLLAKKRPCGIGFPKSWAAYEDEECEAVLPEELELSQQG</sequence>
<dbReference type="InterPro" id="IPR017981">
    <property type="entry name" value="GPCR_2-like_7TM"/>
</dbReference>
<organism evidence="7 8">
    <name type="scientific">Dinoponera quadriceps</name>
    <name type="common">South American ant</name>
    <dbReference type="NCBI Taxonomy" id="609295"/>
    <lineage>
        <taxon>Eukaryota</taxon>
        <taxon>Metazoa</taxon>
        <taxon>Ecdysozoa</taxon>
        <taxon>Arthropoda</taxon>
        <taxon>Hexapoda</taxon>
        <taxon>Insecta</taxon>
        <taxon>Pterygota</taxon>
        <taxon>Neoptera</taxon>
        <taxon>Endopterygota</taxon>
        <taxon>Hymenoptera</taxon>
        <taxon>Apocrita</taxon>
        <taxon>Aculeata</taxon>
        <taxon>Formicoidea</taxon>
        <taxon>Formicidae</taxon>
        <taxon>Ponerinae</taxon>
        <taxon>Ponerini</taxon>
        <taxon>Dinoponera</taxon>
    </lineage>
</organism>
<dbReference type="PANTHER" id="PTHR46953">
    <property type="entry name" value="G-PROTEIN COUPLED RECEPTOR MTH-LIKE 1-RELATED"/>
    <property type="match status" value="1"/>
</dbReference>
<feature type="domain" description="G-protein coupled receptors family 2 profile 2" evidence="6">
    <location>
        <begin position="143"/>
        <end position="395"/>
    </location>
</feature>
<dbReference type="Gene3D" id="1.20.1070.10">
    <property type="entry name" value="Rhodopsin 7-helix transmembrane proteins"/>
    <property type="match status" value="1"/>
</dbReference>